<protein>
    <submittedName>
        <fullName evidence="1">Uncharacterized protein</fullName>
    </submittedName>
</protein>
<reference evidence="1 2" key="1">
    <citation type="submission" date="2016-02" db="EMBL/GenBank/DDBJ databases">
        <title>Draft genome sequence of Thermodesulfatator sp. S606.</title>
        <authorList>
            <person name="Lai Q."/>
            <person name="Cao J."/>
            <person name="Dupont S."/>
            <person name="Shao Z."/>
            <person name="Jebbar M."/>
            <person name="Alain K."/>
        </authorList>
    </citation>
    <scope>NUCLEOTIDE SEQUENCE [LARGE SCALE GENOMIC DNA]</scope>
    <source>
        <strain evidence="1 2">S606</strain>
    </source>
</reference>
<dbReference type="STRING" id="1795632.TH606_08290"/>
<dbReference type="EMBL" id="LSFI01000037">
    <property type="protein sequence ID" value="OAG27197.1"/>
    <property type="molecule type" value="Genomic_DNA"/>
</dbReference>
<name>A0A177E5F3_9BACT</name>
<evidence type="ECO:0000313" key="1">
    <source>
        <dbReference type="EMBL" id="OAG27197.1"/>
    </source>
</evidence>
<dbReference type="AlphaFoldDB" id="A0A177E5F3"/>
<keyword evidence="2" id="KW-1185">Reference proteome</keyword>
<sequence>MRCPKCKYIVAEYFKSCPECSHDLTELAELFGPFPEITEEFWDSLYKVLEGKGEVFEQELSENTLFEAEEAASEDIEFNELLEADDSEELDFQEEPEDISQVANEEILDIEPVPEEAEMELGEIELAEEDLAGVLEEVSEEIEVFEEPRASEIIEEENLEVSPEEDEVPELELLTDLEGVEEILPEELTLEETTKEEKEKS</sequence>
<evidence type="ECO:0000313" key="2">
    <source>
        <dbReference type="Proteomes" id="UP000076964"/>
    </source>
</evidence>
<accession>A0A177E5F3</accession>
<organism evidence="1 2">
    <name type="scientific">Thermodesulfatator autotrophicus</name>
    <dbReference type="NCBI Taxonomy" id="1795632"/>
    <lineage>
        <taxon>Bacteria</taxon>
        <taxon>Pseudomonadati</taxon>
        <taxon>Thermodesulfobacteriota</taxon>
        <taxon>Thermodesulfobacteria</taxon>
        <taxon>Thermodesulfobacteriales</taxon>
        <taxon>Thermodesulfatatoraceae</taxon>
        <taxon>Thermodesulfatator</taxon>
    </lineage>
</organism>
<gene>
    <name evidence="1" type="ORF">TH606_08290</name>
</gene>
<proteinExistence type="predicted"/>
<comment type="caution">
    <text evidence="1">The sequence shown here is derived from an EMBL/GenBank/DDBJ whole genome shotgun (WGS) entry which is preliminary data.</text>
</comment>
<dbReference type="Proteomes" id="UP000076964">
    <property type="component" value="Unassembled WGS sequence"/>
</dbReference>
<dbReference type="OrthoDB" id="9811715at2"/>
<dbReference type="RefSeq" id="WP_068542821.1">
    <property type="nucleotide sequence ID" value="NZ_LSFI01000037.1"/>
</dbReference>